<evidence type="ECO:0000313" key="1">
    <source>
        <dbReference type="EMBL" id="CAG6606464.1"/>
    </source>
</evidence>
<protein>
    <submittedName>
        <fullName evidence="1">Uncharacterized protein</fullName>
    </submittedName>
</protein>
<reference evidence="1" key="1">
    <citation type="submission" date="2021-05" db="EMBL/GenBank/DDBJ databases">
        <authorList>
            <person name="Alioto T."/>
            <person name="Alioto T."/>
            <person name="Gomez Garrido J."/>
        </authorList>
    </citation>
    <scope>NUCLEOTIDE SEQUENCE</scope>
</reference>
<dbReference type="AlphaFoldDB" id="A0A8D8L9C2"/>
<accession>A0A8D8L9C2</accession>
<sequence>MLLCTCCTSLQDLLSPGSVYSASCATCQLRWLLSSLPFLSFTATLRVRISPSLICRKGSTSFPQPQPPRRKIRKLSKIFSVETRNMFSFLKPNFFLLFHFTLSQM</sequence>
<name>A0A8D8L9C2_9HEMI</name>
<proteinExistence type="predicted"/>
<organism evidence="1">
    <name type="scientific">Cacopsylla melanoneura</name>
    <dbReference type="NCBI Taxonomy" id="428564"/>
    <lineage>
        <taxon>Eukaryota</taxon>
        <taxon>Metazoa</taxon>
        <taxon>Ecdysozoa</taxon>
        <taxon>Arthropoda</taxon>
        <taxon>Hexapoda</taxon>
        <taxon>Insecta</taxon>
        <taxon>Pterygota</taxon>
        <taxon>Neoptera</taxon>
        <taxon>Paraneoptera</taxon>
        <taxon>Hemiptera</taxon>
        <taxon>Sternorrhyncha</taxon>
        <taxon>Psylloidea</taxon>
        <taxon>Psyllidae</taxon>
        <taxon>Psyllinae</taxon>
        <taxon>Cacopsylla</taxon>
    </lineage>
</organism>
<dbReference type="EMBL" id="HBUF01003604">
    <property type="protein sequence ID" value="CAG6606464.1"/>
    <property type="molecule type" value="Transcribed_RNA"/>
</dbReference>